<name>X1S7J0_9ZZZZ</name>
<dbReference type="EMBL" id="BARW01013003">
    <property type="protein sequence ID" value="GAI75061.1"/>
    <property type="molecule type" value="Genomic_DNA"/>
</dbReference>
<sequence>MTLRQYGQWTNVSVLAFAAGSDPINIMIERAKSVVMRAVQRGWKGPPFDPFELAEYMGIALSPRSDIID</sequence>
<dbReference type="AlphaFoldDB" id="X1S7J0"/>
<organism evidence="1">
    <name type="scientific">marine sediment metagenome</name>
    <dbReference type="NCBI Taxonomy" id="412755"/>
    <lineage>
        <taxon>unclassified sequences</taxon>
        <taxon>metagenomes</taxon>
        <taxon>ecological metagenomes</taxon>
    </lineage>
</organism>
<proteinExistence type="predicted"/>
<evidence type="ECO:0000313" key="1">
    <source>
        <dbReference type="EMBL" id="GAI75061.1"/>
    </source>
</evidence>
<comment type="caution">
    <text evidence="1">The sequence shown here is derived from an EMBL/GenBank/DDBJ whole genome shotgun (WGS) entry which is preliminary data.</text>
</comment>
<feature type="non-terminal residue" evidence="1">
    <location>
        <position position="69"/>
    </location>
</feature>
<accession>X1S7J0</accession>
<gene>
    <name evidence="1" type="ORF">S12H4_24125</name>
</gene>
<protein>
    <submittedName>
        <fullName evidence="1">Uncharacterized protein</fullName>
    </submittedName>
</protein>
<reference evidence="1" key="1">
    <citation type="journal article" date="2014" name="Front. Microbiol.">
        <title>High frequency of phylogenetically diverse reductive dehalogenase-homologous genes in deep subseafloor sedimentary metagenomes.</title>
        <authorList>
            <person name="Kawai M."/>
            <person name="Futagami T."/>
            <person name="Toyoda A."/>
            <person name="Takaki Y."/>
            <person name="Nishi S."/>
            <person name="Hori S."/>
            <person name="Arai W."/>
            <person name="Tsubouchi T."/>
            <person name="Morono Y."/>
            <person name="Uchiyama I."/>
            <person name="Ito T."/>
            <person name="Fujiyama A."/>
            <person name="Inagaki F."/>
            <person name="Takami H."/>
        </authorList>
    </citation>
    <scope>NUCLEOTIDE SEQUENCE</scope>
    <source>
        <strain evidence="1">Expedition CK06-06</strain>
    </source>
</reference>